<evidence type="ECO:0000313" key="2">
    <source>
        <dbReference type="Proteomes" id="UP000237000"/>
    </source>
</evidence>
<accession>A0A2P5EPE3</accession>
<sequence>MMIHSGHEETRWTIFYETKNGEAESTQWHLSDGRTVRAAVGNGDHRSRTFESRINFGVYEVFKGH</sequence>
<dbReference type="AlphaFoldDB" id="A0A2P5EPE3"/>
<evidence type="ECO:0000313" key="1">
    <source>
        <dbReference type="EMBL" id="PON87417.1"/>
    </source>
</evidence>
<gene>
    <name evidence="1" type="ORF">TorRG33x02_167700</name>
</gene>
<name>A0A2P5EPE3_TREOI</name>
<proteinExistence type="predicted"/>
<protein>
    <submittedName>
        <fullName evidence="1">Uncharacterized protein</fullName>
    </submittedName>
</protein>
<dbReference type="InParanoid" id="A0A2P5EPE3"/>
<comment type="caution">
    <text evidence="1">The sequence shown here is derived from an EMBL/GenBank/DDBJ whole genome shotgun (WGS) entry which is preliminary data.</text>
</comment>
<reference evidence="2" key="1">
    <citation type="submission" date="2016-06" db="EMBL/GenBank/DDBJ databases">
        <title>Parallel loss of symbiosis genes in relatives of nitrogen-fixing non-legume Parasponia.</title>
        <authorList>
            <person name="Van Velzen R."/>
            <person name="Holmer R."/>
            <person name="Bu F."/>
            <person name="Rutten L."/>
            <person name="Van Zeijl A."/>
            <person name="Liu W."/>
            <person name="Santuari L."/>
            <person name="Cao Q."/>
            <person name="Sharma T."/>
            <person name="Shen D."/>
            <person name="Roswanjaya Y."/>
            <person name="Wardhani T."/>
            <person name="Kalhor M.S."/>
            <person name="Jansen J."/>
            <person name="Van den Hoogen J."/>
            <person name="Gungor B."/>
            <person name="Hartog M."/>
            <person name="Hontelez J."/>
            <person name="Verver J."/>
            <person name="Yang W.-C."/>
            <person name="Schijlen E."/>
            <person name="Repin R."/>
            <person name="Schilthuizen M."/>
            <person name="Schranz E."/>
            <person name="Heidstra R."/>
            <person name="Miyata K."/>
            <person name="Fedorova E."/>
            <person name="Kohlen W."/>
            <person name="Bisseling T."/>
            <person name="Smit S."/>
            <person name="Geurts R."/>
        </authorList>
    </citation>
    <scope>NUCLEOTIDE SEQUENCE [LARGE SCALE GENOMIC DNA]</scope>
    <source>
        <strain evidence="2">cv. RG33-2</strain>
    </source>
</reference>
<dbReference type="EMBL" id="JXTC01000117">
    <property type="protein sequence ID" value="PON87417.1"/>
    <property type="molecule type" value="Genomic_DNA"/>
</dbReference>
<keyword evidence="2" id="KW-1185">Reference proteome</keyword>
<dbReference type="Proteomes" id="UP000237000">
    <property type="component" value="Unassembled WGS sequence"/>
</dbReference>
<organism evidence="1 2">
    <name type="scientific">Trema orientale</name>
    <name type="common">Charcoal tree</name>
    <name type="synonym">Celtis orientalis</name>
    <dbReference type="NCBI Taxonomy" id="63057"/>
    <lineage>
        <taxon>Eukaryota</taxon>
        <taxon>Viridiplantae</taxon>
        <taxon>Streptophyta</taxon>
        <taxon>Embryophyta</taxon>
        <taxon>Tracheophyta</taxon>
        <taxon>Spermatophyta</taxon>
        <taxon>Magnoliopsida</taxon>
        <taxon>eudicotyledons</taxon>
        <taxon>Gunneridae</taxon>
        <taxon>Pentapetalae</taxon>
        <taxon>rosids</taxon>
        <taxon>fabids</taxon>
        <taxon>Rosales</taxon>
        <taxon>Cannabaceae</taxon>
        <taxon>Trema</taxon>
    </lineage>
</organism>